<reference evidence="1 2" key="1">
    <citation type="submission" date="2019-07" db="EMBL/GenBank/DDBJ databases">
        <title>New species of Amycolatopsis and Streptomyces.</title>
        <authorList>
            <person name="Duangmal K."/>
            <person name="Teo W.F.A."/>
            <person name="Lipun K."/>
        </authorList>
    </citation>
    <scope>NUCLEOTIDE SEQUENCE [LARGE SCALE GENOMIC DNA]</scope>
    <source>
        <strain evidence="1 2">TISTR 2346</strain>
    </source>
</reference>
<accession>A0A5N8W5V5</accession>
<comment type="caution">
    <text evidence="1">The sequence shown here is derived from an EMBL/GenBank/DDBJ whole genome shotgun (WGS) entry which is preliminary data.</text>
</comment>
<protein>
    <submittedName>
        <fullName evidence="1">ABC transporter permease</fullName>
    </submittedName>
</protein>
<evidence type="ECO:0000313" key="2">
    <source>
        <dbReference type="Proteomes" id="UP000326979"/>
    </source>
</evidence>
<sequence length="64" mass="6461">MAIRPAIGAVGVANTTRVGVQERTAEIGLRRAPWVRGHVTGKFLTGSATPGVPGGLVRGLVGGL</sequence>
<evidence type="ECO:0000313" key="1">
    <source>
        <dbReference type="EMBL" id="MPY42719.1"/>
    </source>
</evidence>
<dbReference type="RefSeq" id="WP_152787296.1">
    <property type="nucleotide sequence ID" value="NZ_VJZE01000173.1"/>
</dbReference>
<gene>
    <name evidence="1" type="ORF">FNH04_23295</name>
</gene>
<dbReference type="EMBL" id="VJZE01000173">
    <property type="protein sequence ID" value="MPY42719.1"/>
    <property type="molecule type" value="Genomic_DNA"/>
</dbReference>
<keyword evidence="2" id="KW-1185">Reference proteome</keyword>
<name>A0A5N8W5V5_9ACTN</name>
<dbReference type="OrthoDB" id="9780560at2"/>
<organism evidence="1 2">
    <name type="scientific">Streptomyces phyllanthi</name>
    <dbReference type="NCBI Taxonomy" id="1803180"/>
    <lineage>
        <taxon>Bacteria</taxon>
        <taxon>Bacillati</taxon>
        <taxon>Actinomycetota</taxon>
        <taxon>Actinomycetes</taxon>
        <taxon>Kitasatosporales</taxon>
        <taxon>Streptomycetaceae</taxon>
        <taxon>Streptomyces</taxon>
    </lineage>
</organism>
<dbReference type="AlphaFoldDB" id="A0A5N8W5V5"/>
<dbReference type="Proteomes" id="UP000326979">
    <property type="component" value="Unassembled WGS sequence"/>
</dbReference>
<proteinExistence type="predicted"/>